<proteinExistence type="predicted"/>
<reference evidence="2 3" key="1">
    <citation type="submission" date="2017-11" db="EMBL/GenBank/DDBJ databases">
        <authorList>
            <person name="Han C.G."/>
        </authorList>
    </citation>
    <scope>NUCLEOTIDE SEQUENCE [LARGE SCALE GENOMIC DNA]</scope>
    <source>
        <strain evidence="2 3">A10</strain>
    </source>
</reference>
<dbReference type="Pfam" id="PF13439">
    <property type="entry name" value="Glyco_transf_4"/>
    <property type="match status" value="1"/>
</dbReference>
<dbReference type="CDD" id="cd03801">
    <property type="entry name" value="GT4_PimA-like"/>
    <property type="match status" value="1"/>
</dbReference>
<dbReference type="SUPFAM" id="SSF53756">
    <property type="entry name" value="UDP-Glycosyltransferase/glycogen phosphorylase"/>
    <property type="match status" value="1"/>
</dbReference>
<dbReference type="Gene3D" id="3.40.50.2000">
    <property type="entry name" value="Glycogen Phosphorylase B"/>
    <property type="match status" value="2"/>
</dbReference>
<reference evidence="2 3" key="2">
    <citation type="submission" date="2018-01" db="EMBL/GenBank/DDBJ databases">
        <title>Genomic study of Klebsiella pneumoniae.</title>
        <authorList>
            <person name="Yang Y."/>
            <person name="Bicalho R."/>
        </authorList>
    </citation>
    <scope>NUCLEOTIDE SEQUENCE [LARGE SCALE GENOMIC DNA]</scope>
    <source>
        <strain evidence="2 3">A10</strain>
    </source>
</reference>
<keyword evidence="2" id="KW-0808">Transferase</keyword>
<dbReference type="GO" id="GO:0016757">
    <property type="term" value="F:glycosyltransferase activity"/>
    <property type="evidence" value="ECO:0007669"/>
    <property type="project" value="UniProtKB-ARBA"/>
</dbReference>
<organism evidence="2 3">
    <name type="scientific">Klebsiella michiganensis</name>
    <dbReference type="NCBI Taxonomy" id="1134687"/>
    <lineage>
        <taxon>Bacteria</taxon>
        <taxon>Pseudomonadati</taxon>
        <taxon>Pseudomonadota</taxon>
        <taxon>Gammaproteobacteria</taxon>
        <taxon>Enterobacterales</taxon>
        <taxon>Enterobacteriaceae</taxon>
        <taxon>Klebsiella/Raoultella group</taxon>
        <taxon>Klebsiella</taxon>
    </lineage>
</organism>
<accession>A0A2J5PCS8</accession>
<dbReference type="Proteomes" id="UP000234667">
    <property type="component" value="Unassembled WGS sequence"/>
</dbReference>
<evidence type="ECO:0000313" key="2">
    <source>
        <dbReference type="EMBL" id="PLO63876.1"/>
    </source>
</evidence>
<evidence type="ECO:0000313" key="3">
    <source>
        <dbReference type="Proteomes" id="UP000234667"/>
    </source>
</evidence>
<sequence length="296" mass="33708">MKKVLIMTPDIEGPVRNGGIGTAFTALATTLAKKGYDVDVLYTCGDYSESSASTFSDWSRIYSTFGINLLSTGLVKEINIDAPYFRRKSYSILLWLKENNVYDTIISCEWQADLYYALLSKKNGTDFENTKFIVNTHSSTLWADEGNYQLPYDQNHLELYYMEKMVVEMADEVVSPSQYLIDWMLSKHWNVPEERHVILNCEPFQGFETRSDVVVKTNETPASGVELVFFGRLETRKGLDIFLRALRKLSDEDKETISGVTFLGKNVTLGKIDSFTYIMNQTKNLGLAVNIISDYD</sequence>
<evidence type="ECO:0000259" key="1">
    <source>
        <dbReference type="Pfam" id="PF13439"/>
    </source>
</evidence>
<feature type="non-terminal residue" evidence="2">
    <location>
        <position position="296"/>
    </location>
</feature>
<dbReference type="EMBL" id="PIDR01001133">
    <property type="protein sequence ID" value="PLO63876.1"/>
    <property type="molecule type" value="Genomic_DNA"/>
</dbReference>
<protein>
    <submittedName>
        <fullName evidence="2">Glycosyl transferase family 1</fullName>
    </submittedName>
</protein>
<name>A0A2J5PCS8_9ENTR</name>
<comment type="caution">
    <text evidence="2">The sequence shown here is derived from an EMBL/GenBank/DDBJ whole genome shotgun (WGS) entry which is preliminary data.</text>
</comment>
<feature type="domain" description="Glycosyltransferase subfamily 4-like N-terminal" evidence="1">
    <location>
        <begin position="18"/>
        <end position="200"/>
    </location>
</feature>
<dbReference type="AlphaFoldDB" id="A0A2J5PCS8"/>
<gene>
    <name evidence="2" type="ORF">CWN49_26740</name>
</gene>
<dbReference type="InterPro" id="IPR028098">
    <property type="entry name" value="Glyco_trans_4-like_N"/>
</dbReference>